<dbReference type="Pfam" id="PF13302">
    <property type="entry name" value="Acetyltransf_3"/>
    <property type="match status" value="1"/>
</dbReference>
<evidence type="ECO:0000259" key="1">
    <source>
        <dbReference type="Pfam" id="PF13302"/>
    </source>
</evidence>
<dbReference type="SUPFAM" id="SSF55729">
    <property type="entry name" value="Acyl-CoA N-acyltransferases (Nat)"/>
    <property type="match status" value="1"/>
</dbReference>
<keyword evidence="2" id="KW-0808">Transferase</keyword>
<dbReference type="Gene3D" id="3.40.630.30">
    <property type="match status" value="1"/>
</dbReference>
<gene>
    <name evidence="2" type="ORF">GFB49_09195</name>
</gene>
<dbReference type="PANTHER" id="PTHR43792:SF1">
    <property type="entry name" value="N-ACETYLTRANSFERASE DOMAIN-CONTAINING PROTEIN"/>
    <property type="match status" value="1"/>
</dbReference>
<dbReference type="GO" id="GO:0016747">
    <property type="term" value="F:acyltransferase activity, transferring groups other than amino-acyl groups"/>
    <property type="evidence" value="ECO:0007669"/>
    <property type="project" value="InterPro"/>
</dbReference>
<organism evidence="2 3">
    <name type="scientific">Tritonibacter litoralis</name>
    <dbReference type="NCBI Taxonomy" id="2662264"/>
    <lineage>
        <taxon>Bacteria</taxon>
        <taxon>Pseudomonadati</taxon>
        <taxon>Pseudomonadota</taxon>
        <taxon>Alphaproteobacteria</taxon>
        <taxon>Rhodobacterales</taxon>
        <taxon>Paracoccaceae</taxon>
        <taxon>Tritonibacter</taxon>
    </lineage>
</organism>
<dbReference type="Proteomes" id="UP000444174">
    <property type="component" value="Unassembled WGS sequence"/>
</dbReference>
<proteinExistence type="predicted"/>
<evidence type="ECO:0000313" key="2">
    <source>
        <dbReference type="EMBL" id="MQQ08625.1"/>
    </source>
</evidence>
<protein>
    <submittedName>
        <fullName evidence="2">GNAT family N-acetyltransferase</fullName>
    </submittedName>
</protein>
<dbReference type="RefSeq" id="WP_153215557.1">
    <property type="nucleotide sequence ID" value="NZ_WIBF01000004.1"/>
</dbReference>
<dbReference type="InterPro" id="IPR051531">
    <property type="entry name" value="N-acetyltransferase"/>
</dbReference>
<feature type="domain" description="N-acetyltransferase" evidence="1">
    <location>
        <begin position="16"/>
        <end position="152"/>
    </location>
</feature>
<dbReference type="PANTHER" id="PTHR43792">
    <property type="entry name" value="GNAT FAMILY, PUTATIVE (AFU_ORTHOLOGUE AFUA_3G00765)-RELATED-RELATED"/>
    <property type="match status" value="1"/>
</dbReference>
<comment type="caution">
    <text evidence="2">The sequence shown here is derived from an EMBL/GenBank/DDBJ whole genome shotgun (WGS) entry which is preliminary data.</text>
</comment>
<dbReference type="InterPro" id="IPR000182">
    <property type="entry name" value="GNAT_dom"/>
</dbReference>
<accession>A0A843YG22</accession>
<sequence length="176" mass="19750">MSAFFDLPIPELETQRLVLRAPRKKDFAAHVEFMASDRAKYVGGPQDRPDAWRGYCSGIGHWVLRGYGMWMIADKKDDTPLGRVGFIYHEGWDEPELGWHLYVHAEGKGIAFEATRAARAFGAQEYKLDGVISYIAPLNTRSIALATRLGARFERDGELLGKVCQVWRHPAEGSAA</sequence>
<evidence type="ECO:0000313" key="3">
    <source>
        <dbReference type="Proteomes" id="UP000444174"/>
    </source>
</evidence>
<name>A0A843YG22_9RHOB</name>
<reference evidence="2 3" key="1">
    <citation type="submission" date="2019-10" db="EMBL/GenBank/DDBJ databases">
        <title>Epibacterium sp. nov., isolated from seawater.</title>
        <authorList>
            <person name="Zhang X."/>
            <person name="Li N."/>
        </authorList>
    </citation>
    <scope>NUCLEOTIDE SEQUENCE [LARGE SCALE GENOMIC DNA]</scope>
    <source>
        <strain evidence="2 3">SM1979</strain>
    </source>
</reference>
<dbReference type="AlphaFoldDB" id="A0A843YG22"/>
<keyword evidence="3" id="KW-1185">Reference proteome</keyword>
<dbReference type="InterPro" id="IPR016181">
    <property type="entry name" value="Acyl_CoA_acyltransferase"/>
</dbReference>
<dbReference type="EMBL" id="WIBF01000004">
    <property type="protein sequence ID" value="MQQ08625.1"/>
    <property type="molecule type" value="Genomic_DNA"/>
</dbReference>